<feature type="compositionally biased region" description="Polar residues" evidence="1">
    <location>
        <begin position="709"/>
        <end position="720"/>
    </location>
</feature>
<feature type="compositionally biased region" description="Basic and acidic residues" evidence="1">
    <location>
        <begin position="94"/>
        <end position="109"/>
    </location>
</feature>
<feature type="region of interest" description="Disordered" evidence="1">
    <location>
        <begin position="1369"/>
        <end position="1394"/>
    </location>
</feature>
<feature type="region of interest" description="Disordered" evidence="1">
    <location>
        <begin position="1487"/>
        <end position="1567"/>
    </location>
</feature>
<feature type="compositionally biased region" description="Low complexity" evidence="1">
    <location>
        <begin position="765"/>
        <end position="780"/>
    </location>
</feature>
<dbReference type="KEGG" id="lenr:94171210"/>
<comment type="caution">
    <text evidence="2">The sequence shown here is derived from an EMBL/GenBank/DDBJ whole genome shotgun (WGS) entry which is preliminary data.</text>
</comment>
<feature type="region of interest" description="Disordered" evidence="1">
    <location>
        <begin position="204"/>
        <end position="294"/>
    </location>
</feature>
<feature type="compositionally biased region" description="Basic and acidic residues" evidence="1">
    <location>
        <begin position="1505"/>
        <end position="1514"/>
    </location>
</feature>
<feature type="compositionally biased region" description="Low complexity" evidence="1">
    <location>
        <begin position="115"/>
        <end position="135"/>
    </location>
</feature>
<dbReference type="OrthoDB" id="266254at2759"/>
<evidence type="ECO:0000313" key="2">
    <source>
        <dbReference type="EMBL" id="KAG5476800.1"/>
    </source>
</evidence>
<feature type="compositionally biased region" description="Low complexity" evidence="1">
    <location>
        <begin position="985"/>
        <end position="1000"/>
    </location>
</feature>
<dbReference type="Proteomes" id="UP000674179">
    <property type="component" value="Chromosome 26"/>
</dbReference>
<feature type="compositionally biased region" description="Low complexity" evidence="1">
    <location>
        <begin position="1542"/>
        <end position="1559"/>
    </location>
</feature>
<accession>A0A836HH80</accession>
<feature type="compositionally biased region" description="Basic and acidic residues" evidence="1">
    <location>
        <begin position="647"/>
        <end position="659"/>
    </location>
</feature>
<feature type="compositionally biased region" description="Low complexity" evidence="1">
    <location>
        <begin position="371"/>
        <end position="381"/>
    </location>
</feature>
<feature type="region of interest" description="Disordered" evidence="1">
    <location>
        <begin position="523"/>
        <end position="605"/>
    </location>
</feature>
<organism evidence="2 3">
    <name type="scientific">Leishmania enriettii</name>
    <dbReference type="NCBI Taxonomy" id="5663"/>
    <lineage>
        <taxon>Eukaryota</taxon>
        <taxon>Discoba</taxon>
        <taxon>Euglenozoa</taxon>
        <taxon>Kinetoplastea</taxon>
        <taxon>Metakinetoplastina</taxon>
        <taxon>Trypanosomatida</taxon>
        <taxon>Trypanosomatidae</taxon>
        <taxon>Leishmaniinae</taxon>
        <taxon>Leishmania</taxon>
    </lineage>
</organism>
<gene>
    <name evidence="2" type="ORF">CUR178_03986</name>
</gene>
<feature type="compositionally biased region" description="Basic and acidic residues" evidence="1">
    <location>
        <begin position="906"/>
        <end position="916"/>
    </location>
</feature>
<proteinExistence type="predicted"/>
<feature type="compositionally biased region" description="Polar residues" evidence="1">
    <location>
        <begin position="544"/>
        <end position="554"/>
    </location>
</feature>
<protein>
    <submittedName>
        <fullName evidence="2">Uncharacterized protein</fullName>
    </submittedName>
</protein>
<feature type="compositionally biased region" description="Basic and acidic residues" evidence="1">
    <location>
        <begin position="930"/>
        <end position="942"/>
    </location>
</feature>
<keyword evidence="3" id="KW-1185">Reference proteome</keyword>
<evidence type="ECO:0000313" key="3">
    <source>
        <dbReference type="Proteomes" id="UP000674179"/>
    </source>
</evidence>
<dbReference type="GeneID" id="94171210"/>
<name>A0A836HH80_LEIEN</name>
<dbReference type="RefSeq" id="XP_067692266.1">
    <property type="nucleotide sequence ID" value="XM_067835700.1"/>
</dbReference>
<reference evidence="2 3" key="1">
    <citation type="submission" date="2021-02" db="EMBL/GenBank/DDBJ databases">
        <title>Leishmania (Mundinia) enrietti genome sequencing and assembly.</title>
        <authorList>
            <person name="Almutairi H."/>
            <person name="Gatherer D."/>
        </authorList>
    </citation>
    <scope>NUCLEOTIDE SEQUENCE [LARGE SCALE GENOMIC DNA]</scope>
    <source>
        <strain evidence="2">CUR178</strain>
    </source>
</reference>
<sequence>MRSRRQNASDAVSVLGMDPWKDDRVRDFVAINTIQRLRAYHLPASAPMPVMDEVNAARARNLILLPRADPDYRPCLGEQPPSRAQLRARRRARERQEMRERHQEQKEEADGNGQSGSSPEYSSTSASSSCSSCDCSDVDGETASKNDATSSATNRSFHTDPATLTKQAGPRSPAAFCATATAARPAQCAIDRARSVFFGASSFTSSTSPRRLVNSPHVPLTPSMESTTTVAGRSGMHAPRSPQEASASTTTSPPLYASRTAQCRSGGEVTAVATEDGSAMSLPPAPSASSTARSLGTELDAYKEASSTPLRPPPLMRYTGVSAPLEVRETMQTTASADVDSNGRDESPNGSALLVPHEVAKPEADVPCESTPAKAAATAAPSVTERSPISLEATPAAVRPPSPRLAVAGRNAVTTPSQSHDRSSSNRSTDIKHTCDVCDAIVQYYQSMLTKGVVLDRYNHKDLAFVWWVLGRNMDVAALENRGPMRREALMITLRNFYYTLLSAEEAKAKAAAAEVEKSHTEGEGLEGICGAATSASPGDRASLTRSADTTATGGRQGVTEDAQEQWSRAGRKATGSSNNSEDTLADASVAIRSSRPRFRDTHADRTSAAAAVSIGHTDSSGVAGTGIFTMALKRSRRGKPLFSSHSGEEQHDAEHPVEEDGVVGVNESDGQESMPATSMRGRASVPSPSKKVLNKEIAAPQYRFRSASGDTRSRSTSAVGQGFAAAMREEHADETATSAAPVGVDDALGNEVDRLRVQAEGDTSSLASSANASRAGSVAQGSSAKVPRRHRRAAERDKAIEETWFSTRTGRRAAAIKAAAQLEHQGSADAMLYRKPMEAEPYADTSRAAKAAAVRGLKKEVSAIATVKELDAVAVAATPTIPASSSAASKMPRKKCTASKRTRSPSRENFPDEGPRSPGSRSSVASDAELTKEEERGRSAEAPHTVLRGSASKSKSCVTTSAKAHTTMNACHSPGKAAAPPSEATTTDAATGSTATTSKKGGRGEEHRGRPRGSFKLPRISSPATEDHVNSGLASVARSSQRRRDVGEPSTAALTGTLSETAACDRRTDTVGIRIAYPSSCAPSKAGESANPLGHPVCEVPLHLTPHERVVRTRIQQRMGVPLPAPPPRSTTGFISHDASLDAPQATVYSSYTFLLSSFRTAASTQNSHVNSDHEWRAITAPVLWYGQVISPVAADELATNDGSGASSRRLAREKTIAAACSEDVVLNGSAPSLATATTRAAVVPTRQRGGKRRIEGGVDPSLRGNVLWHDQVALERLVEGRLAQSAEPGQAAVCRVVESSQAKCGTSVAEILQVKEEHRGSSEEAEKTAGEAHVKPEVAVTALDVVSPVPPAGPSLAGEAAVSLNTTGRTGKDAAAPTEEAPAPEQHRCDSAQRAPMPQAFAFGDLPYAQQCLLVWSAAGLLERHVHQRQMAEMQRKRVLERCGRMATRRMAASVAGIERDRITNGDVHDIAKNAAAQFAGELRRGNGDSISSMSAEESDASGEERAVEKRIRSSALGRSRGMPRKVEAGDNLPCLRQVSDQSATSRSSSANSSSASSEERLRNAMRPLPRRAYDYWASYRCVSDNG</sequence>
<feature type="compositionally biased region" description="Low complexity" evidence="1">
    <location>
        <begin position="278"/>
        <end position="294"/>
    </location>
</feature>
<feature type="compositionally biased region" description="Polar residues" evidence="1">
    <location>
        <begin position="952"/>
        <end position="971"/>
    </location>
</feature>
<feature type="compositionally biased region" description="Basic and acidic residues" evidence="1">
    <location>
        <begin position="419"/>
        <end position="430"/>
    </location>
</feature>
<dbReference type="EMBL" id="JAFHKP010000026">
    <property type="protein sequence ID" value="KAG5476800.1"/>
    <property type="molecule type" value="Genomic_DNA"/>
</dbReference>
<feature type="compositionally biased region" description="Low complexity" evidence="1">
    <location>
        <begin position="1376"/>
        <end position="1386"/>
    </location>
</feature>
<feature type="region of interest" description="Disordered" evidence="1">
    <location>
        <begin position="640"/>
        <end position="741"/>
    </location>
</feature>
<feature type="compositionally biased region" description="Polar residues" evidence="1">
    <location>
        <begin position="143"/>
        <end position="166"/>
    </location>
</feature>
<feature type="region of interest" description="Disordered" evidence="1">
    <location>
        <begin position="363"/>
        <end position="430"/>
    </location>
</feature>
<feature type="compositionally biased region" description="Basic residues" evidence="1">
    <location>
        <begin position="892"/>
        <end position="905"/>
    </location>
</feature>
<feature type="region of interest" description="Disordered" evidence="1">
    <location>
        <begin position="760"/>
        <end position="796"/>
    </location>
</feature>
<evidence type="ECO:0000256" key="1">
    <source>
        <dbReference type="SAM" id="MobiDB-lite"/>
    </source>
</evidence>
<feature type="region of interest" description="Disordered" evidence="1">
    <location>
        <begin position="883"/>
        <end position="1055"/>
    </location>
</feature>
<feature type="compositionally biased region" description="Polar residues" evidence="1">
    <location>
        <begin position="243"/>
        <end position="263"/>
    </location>
</feature>
<feature type="region of interest" description="Disordered" evidence="1">
    <location>
        <begin position="69"/>
        <end position="171"/>
    </location>
</feature>